<organism evidence="1 2">
    <name type="scientific">Araneus ventricosus</name>
    <name type="common">Orbweaver spider</name>
    <name type="synonym">Epeira ventricosa</name>
    <dbReference type="NCBI Taxonomy" id="182803"/>
    <lineage>
        <taxon>Eukaryota</taxon>
        <taxon>Metazoa</taxon>
        <taxon>Ecdysozoa</taxon>
        <taxon>Arthropoda</taxon>
        <taxon>Chelicerata</taxon>
        <taxon>Arachnida</taxon>
        <taxon>Araneae</taxon>
        <taxon>Araneomorphae</taxon>
        <taxon>Entelegynae</taxon>
        <taxon>Araneoidea</taxon>
        <taxon>Araneidae</taxon>
        <taxon>Araneus</taxon>
    </lineage>
</organism>
<evidence type="ECO:0000313" key="1">
    <source>
        <dbReference type="EMBL" id="GBM87060.1"/>
    </source>
</evidence>
<keyword evidence="2" id="KW-1185">Reference proteome</keyword>
<protein>
    <submittedName>
        <fullName evidence="1">Uncharacterized protein</fullName>
    </submittedName>
</protein>
<comment type="caution">
    <text evidence="1">The sequence shown here is derived from an EMBL/GenBank/DDBJ whole genome shotgun (WGS) entry which is preliminary data.</text>
</comment>
<evidence type="ECO:0000313" key="2">
    <source>
        <dbReference type="Proteomes" id="UP000499080"/>
    </source>
</evidence>
<name>A0A4Y2JAI8_ARAVE</name>
<reference evidence="1 2" key="1">
    <citation type="journal article" date="2019" name="Sci. Rep.">
        <title>Orb-weaving spider Araneus ventricosus genome elucidates the spidroin gene catalogue.</title>
        <authorList>
            <person name="Kono N."/>
            <person name="Nakamura H."/>
            <person name="Ohtoshi R."/>
            <person name="Moran D.A.P."/>
            <person name="Shinohara A."/>
            <person name="Yoshida Y."/>
            <person name="Fujiwara M."/>
            <person name="Mori M."/>
            <person name="Tomita M."/>
            <person name="Arakawa K."/>
        </authorList>
    </citation>
    <scope>NUCLEOTIDE SEQUENCE [LARGE SCALE GENOMIC DNA]</scope>
</reference>
<proteinExistence type="predicted"/>
<dbReference type="EMBL" id="BGPR01003356">
    <property type="protein sequence ID" value="GBM87060.1"/>
    <property type="molecule type" value="Genomic_DNA"/>
</dbReference>
<dbReference type="AlphaFoldDB" id="A0A4Y2JAI8"/>
<accession>A0A4Y2JAI8</accession>
<dbReference type="Proteomes" id="UP000499080">
    <property type="component" value="Unassembled WGS sequence"/>
</dbReference>
<sequence>MNIPAENQVAQLISLLPPDIVQLIAREPEEDEKKCEYALGNKTAQLLKDKPFLNLEKINAIMTRFQAKRSSDEDRNKEAEMGQTEEMMYFEIVEEFCHKLMKNIRKLRH</sequence>
<gene>
    <name evidence="1" type="ORF">AVEN_117909_1</name>
</gene>
<dbReference type="OrthoDB" id="10063366at2759"/>